<dbReference type="AlphaFoldDB" id="F6QAS0"/>
<dbReference type="STRING" id="13616.ENSMODP00000008656"/>
<dbReference type="GO" id="GO:0072669">
    <property type="term" value="C:tRNA-splicing ligase complex"/>
    <property type="evidence" value="ECO:0000318"/>
    <property type="project" value="GO_Central"/>
</dbReference>
<dbReference type="Ensembl" id="ENSMODT00000008827.3">
    <property type="protein sequence ID" value="ENSMODP00000008656.3"/>
    <property type="gene ID" value="ENSMODG00000006985.3"/>
</dbReference>
<dbReference type="Pfam" id="PF15323">
    <property type="entry name" value="Ashwin"/>
    <property type="match status" value="1"/>
</dbReference>
<protein>
    <recommendedName>
        <fullName evidence="3">Ashwin</fullName>
    </recommendedName>
</protein>
<evidence type="ECO:0000256" key="1">
    <source>
        <dbReference type="ARBA" id="ARBA00004123"/>
    </source>
</evidence>
<dbReference type="PANTHER" id="PTHR28359:SF1">
    <property type="entry name" value="ASHWIN"/>
    <property type="match status" value="1"/>
</dbReference>
<evidence type="ECO:0000313" key="7">
    <source>
        <dbReference type="Proteomes" id="UP000002280"/>
    </source>
</evidence>
<sequence length="196" mass="22281">MAGTLVDHSYVDTHMLLHPELLSREFLLLTLQEKNIIGKEEIKTSKNDLIALYNRHALPLPQRQLPKSRWGKVVEEKREVKNELKNEQKSDVSVAASRKRPRIVFDGNSTSTRIKVRRTEKAANDGLKVNPPNDTKQSPVLMDSSTVANVKSQPLSHVEETSVVKLKRIVPREDAKSVNEFKSSGTKKKIQRITWP</sequence>
<comment type="similarity">
    <text evidence="2">Belongs to the ashwin family.</text>
</comment>
<evidence type="ECO:0000256" key="4">
    <source>
        <dbReference type="ARBA" id="ARBA00023242"/>
    </source>
</evidence>
<reference evidence="6" key="2">
    <citation type="submission" date="2025-08" db="UniProtKB">
        <authorList>
            <consortium name="Ensembl"/>
        </authorList>
    </citation>
    <scope>IDENTIFICATION</scope>
</reference>
<dbReference type="Proteomes" id="UP000002280">
    <property type="component" value="Chromosome X"/>
</dbReference>
<reference evidence="6 7" key="1">
    <citation type="journal article" date="2007" name="Nature">
        <title>Genome of the marsupial Monodelphis domestica reveals innovation in non-coding sequences.</title>
        <authorList>
            <person name="Mikkelsen T.S."/>
            <person name="Wakefield M.J."/>
            <person name="Aken B."/>
            <person name="Amemiya C.T."/>
            <person name="Chang J.L."/>
            <person name="Duke S."/>
            <person name="Garber M."/>
            <person name="Gentles A.J."/>
            <person name="Goodstadt L."/>
            <person name="Heger A."/>
            <person name="Jurka J."/>
            <person name="Kamal M."/>
            <person name="Mauceli E."/>
            <person name="Searle S.M."/>
            <person name="Sharpe T."/>
            <person name="Baker M.L."/>
            <person name="Batzer M.A."/>
            <person name="Benos P.V."/>
            <person name="Belov K."/>
            <person name="Clamp M."/>
            <person name="Cook A."/>
            <person name="Cuff J."/>
            <person name="Das R."/>
            <person name="Davidow L."/>
            <person name="Deakin J.E."/>
            <person name="Fazzari M.J."/>
            <person name="Glass J.L."/>
            <person name="Grabherr M."/>
            <person name="Greally J.M."/>
            <person name="Gu W."/>
            <person name="Hore T.A."/>
            <person name="Huttley G.A."/>
            <person name="Kleber M."/>
            <person name="Jirtle R.L."/>
            <person name="Koina E."/>
            <person name="Lee J.T."/>
            <person name="Mahony S."/>
            <person name="Marra M.A."/>
            <person name="Miller R.D."/>
            <person name="Nicholls R.D."/>
            <person name="Oda M."/>
            <person name="Papenfuss A.T."/>
            <person name="Parra Z.E."/>
            <person name="Pollock D.D."/>
            <person name="Ray D.A."/>
            <person name="Schein J.E."/>
            <person name="Speed T.P."/>
            <person name="Thompson K."/>
            <person name="VandeBerg J.L."/>
            <person name="Wade C.M."/>
            <person name="Walker J.A."/>
            <person name="Waters P.D."/>
            <person name="Webber C."/>
            <person name="Weidman J.R."/>
            <person name="Xie X."/>
            <person name="Zody M.C."/>
            <person name="Baldwin J."/>
            <person name="Abdouelleil A."/>
            <person name="Abdulkadir J."/>
            <person name="Abebe A."/>
            <person name="Abera B."/>
            <person name="Abreu J."/>
            <person name="Acer S.C."/>
            <person name="Aftuck L."/>
            <person name="Alexander A."/>
            <person name="An P."/>
            <person name="Anderson E."/>
            <person name="Anderson S."/>
            <person name="Arachi H."/>
            <person name="Azer M."/>
            <person name="Bachantsang P."/>
            <person name="Barry A."/>
            <person name="Bayul T."/>
            <person name="Berlin A."/>
            <person name="Bessette D."/>
            <person name="Bloom T."/>
            <person name="Bloom T."/>
            <person name="Boguslavskiy L."/>
            <person name="Bonnet C."/>
            <person name="Boukhgalter B."/>
            <person name="Bourzgui I."/>
            <person name="Brown A."/>
            <person name="Cahill P."/>
            <person name="Channer S."/>
            <person name="Cheshatsang Y."/>
            <person name="Chuda L."/>
            <person name="Citroen M."/>
            <person name="Collymore A."/>
            <person name="Cooke P."/>
            <person name="Costello M."/>
            <person name="D'Aco K."/>
            <person name="Daza R."/>
            <person name="De Haan G."/>
            <person name="DeGray S."/>
            <person name="DeMaso C."/>
            <person name="Dhargay N."/>
            <person name="Dooley K."/>
            <person name="Dooley E."/>
            <person name="Doricent M."/>
            <person name="Dorje P."/>
            <person name="Dorjee K."/>
            <person name="Dupes A."/>
            <person name="Elong R."/>
            <person name="Falk J."/>
            <person name="Farina A."/>
            <person name="Faro S."/>
            <person name="Ferguson D."/>
            <person name="Fisher S."/>
            <person name="Foley C.D."/>
            <person name="Franke A."/>
            <person name="Friedrich D."/>
            <person name="Gadbois L."/>
            <person name="Gearin G."/>
            <person name="Gearin C.R."/>
            <person name="Giannoukos G."/>
            <person name="Goode T."/>
            <person name="Graham J."/>
            <person name="Grandbois E."/>
            <person name="Grewal S."/>
            <person name="Gyaltsen K."/>
            <person name="Hafez N."/>
            <person name="Hagos B."/>
            <person name="Hall J."/>
            <person name="Henson C."/>
            <person name="Hollinger A."/>
            <person name="Honan T."/>
            <person name="Huard M.D."/>
            <person name="Hughes L."/>
            <person name="Hurhula B."/>
            <person name="Husby M.E."/>
            <person name="Kamat A."/>
            <person name="Kanga B."/>
            <person name="Kashin S."/>
            <person name="Khazanovich D."/>
            <person name="Kisner P."/>
            <person name="Lance K."/>
            <person name="Lara M."/>
            <person name="Lee W."/>
            <person name="Lennon N."/>
            <person name="Letendre F."/>
            <person name="LeVine R."/>
            <person name="Lipovsky A."/>
            <person name="Liu X."/>
            <person name="Liu J."/>
            <person name="Liu S."/>
            <person name="Lokyitsang T."/>
            <person name="Lokyitsang Y."/>
            <person name="Lubonja R."/>
            <person name="Lui A."/>
            <person name="MacDonald P."/>
            <person name="Magnisalis V."/>
            <person name="Maru K."/>
            <person name="Matthews C."/>
            <person name="McCusker W."/>
            <person name="McDonough S."/>
            <person name="Mehta T."/>
            <person name="Meldrim J."/>
            <person name="Meneus L."/>
            <person name="Mihai O."/>
            <person name="Mihalev A."/>
            <person name="Mihova T."/>
            <person name="Mittelman R."/>
            <person name="Mlenga V."/>
            <person name="Montmayeur A."/>
            <person name="Mulrain L."/>
            <person name="Navidi A."/>
            <person name="Naylor J."/>
            <person name="Negash T."/>
            <person name="Nguyen T."/>
            <person name="Nguyen N."/>
            <person name="Nicol R."/>
            <person name="Norbu C."/>
            <person name="Norbu N."/>
            <person name="Novod N."/>
            <person name="O'Neill B."/>
            <person name="Osman S."/>
            <person name="Markiewicz E."/>
            <person name="Oyono O.L."/>
            <person name="Patti C."/>
            <person name="Phunkhang P."/>
            <person name="Pierre F."/>
            <person name="Priest M."/>
            <person name="Raghuraman S."/>
            <person name="Rege F."/>
            <person name="Reyes R."/>
            <person name="Rise C."/>
            <person name="Rogov P."/>
            <person name="Ross K."/>
            <person name="Ryan E."/>
            <person name="Settipalli S."/>
            <person name="Shea T."/>
            <person name="Sherpa N."/>
            <person name="Shi L."/>
            <person name="Shih D."/>
            <person name="Sparrow T."/>
            <person name="Spaulding J."/>
            <person name="Stalker J."/>
            <person name="Stange-Thomann N."/>
            <person name="Stavropoulos S."/>
            <person name="Stone C."/>
            <person name="Strader C."/>
            <person name="Tesfaye S."/>
            <person name="Thomson T."/>
            <person name="Thoulutsang Y."/>
            <person name="Thoulutsang D."/>
            <person name="Topham K."/>
            <person name="Topping I."/>
            <person name="Tsamla T."/>
            <person name="Vassiliev H."/>
            <person name="Vo A."/>
            <person name="Wangchuk T."/>
            <person name="Wangdi T."/>
            <person name="Weiand M."/>
            <person name="Wilkinson J."/>
            <person name="Wilson A."/>
            <person name="Yadav S."/>
            <person name="Young G."/>
            <person name="Yu Q."/>
            <person name="Zembek L."/>
            <person name="Zhong D."/>
            <person name="Zimmer A."/>
            <person name="Zwirko Z."/>
            <person name="Jaffe D.B."/>
            <person name="Alvarez P."/>
            <person name="Brockman W."/>
            <person name="Butler J."/>
            <person name="Chin C."/>
            <person name="Gnerre S."/>
            <person name="MacCallum I."/>
            <person name="Graves J.A."/>
            <person name="Ponting C.P."/>
            <person name="Breen M."/>
            <person name="Samollow P.B."/>
            <person name="Lander E.S."/>
            <person name="Lindblad-Toh K."/>
        </authorList>
    </citation>
    <scope>NUCLEOTIDE SEQUENCE [LARGE SCALE GENOMIC DNA]</scope>
</reference>
<organism evidence="6 7">
    <name type="scientific">Monodelphis domestica</name>
    <name type="common">Gray short-tailed opossum</name>
    <dbReference type="NCBI Taxonomy" id="13616"/>
    <lineage>
        <taxon>Eukaryota</taxon>
        <taxon>Metazoa</taxon>
        <taxon>Chordata</taxon>
        <taxon>Craniata</taxon>
        <taxon>Vertebrata</taxon>
        <taxon>Euteleostomi</taxon>
        <taxon>Mammalia</taxon>
        <taxon>Metatheria</taxon>
        <taxon>Didelphimorphia</taxon>
        <taxon>Didelphidae</taxon>
        <taxon>Monodelphis</taxon>
    </lineage>
</organism>
<dbReference type="InterPro" id="IPR024887">
    <property type="entry name" value="Ashwin"/>
</dbReference>
<feature type="compositionally biased region" description="Basic residues" evidence="5">
    <location>
        <begin position="185"/>
        <end position="196"/>
    </location>
</feature>
<dbReference type="GO" id="GO:0048598">
    <property type="term" value="P:embryonic morphogenesis"/>
    <property type="evidence" value="ECO:0007669"/>
    <property type="project" value="InterPro"/>
</dbReference>
<comment type="subcellular location">
    <subcellularLocation>
        <location evidence="1">Nucleus</location>
    </subcellularLocation>
</comment>
<keyword evidence="7" id="KW-1185">Reference proteome</keyword>
<evidence type="ECO:0000313" key="6">
    <source>
        <dbReference type="Ensembl" id="ENSMODP00000008656.3"/>
    </source>
</evidence>
<dbReference type="Bgee" id="ENSMODG00000006985">
    <property type="expression patterns" value="Expressed in hindlimb bud and 18 other cell types or tissues"/>
</dbReference>
<feature type="region of interest" description="Disordered" evidence="5">
    <location>
        <begin position="176"/>
        <end position="196"/>
    </location>
</feature>
<dbReference type="GeneTree" id="ENSGT00390000007488"/>
<dbReference type="PANTHER" id="PTHR28359">
    <property type="entry name" value="ASHWIN"/>
    <property type="match status" value="1"/>
</dbReference>
<evidence type="ECO:0000256" key="3">
    <source>
        <dbReference type="ARBA" id="ARBA00015134"/>
    </source>
</evidence>
<dbReference type="HOGENOM" id="CLU_104242_0_0_1"/>
<dbReference type="OMA" id="IQRITWP"/>
<evidence type="ECO:0000256" key="2">
    <source>
        <dbReference type="ARBA" id="ARBA00007855"/>
    </source>
</evidence>
<dbReference type="GO" id="GO:0005634">
    <property type="term" value="C:nucleus"/>
    <property type="evidence" value="ECO:0007669"/>
    <property type="project" value="UniProtKB-SubCell"/>
</dbReference>
<proteinExistence type="inferred from homology"/>
<evidence type="ECO:0000256" key="5">
    <source>
        <dbReference type="SAM" id="MobiDB-lite"/>
    </source>
</evidence>
<accession>F6QAS0</accession>
<dbReference type="InParanoid" id="F6QAS0"/>
<reference evidence="6" key="3">
    <citation type="submission" date="2025-09" db="UniProtKB">
        <authorList>
            <consortium name="Ensembl"/>
        </authorList>
    </citation>
    <scope>IDENTIFICATION</scope>
</reference>
<dbReference type="eggNOG" id="ENOG502S0PQ">
    <property type="taxonomic scope" value="Eukaryota"/>
</dbReference>
<name>F6QAS0_MONDO</name>
<keyword evidence="4" id="KW-0539">Nucleus</keyword>